<protein>
    <recommendedName>
        <fullName evidence="1">DUF4326 domain-containing protein</fullName>
    </recommendedName>
</protein>
<dbReference type="EMBL" id="PP079243">
    <property type="protein sequence ID" value="WVK89929.1"/>
    <property type="molecule type" value="Genomic_DNA"/>
</dbReference>
<dbReference type="Pfam" id="PF14216">
    <property type="entry name" value="DUF4326"/>
    <property type="match status" value="1"/>
</dbReference>
<sequence>MLKLFATNKYHRRGGATYVNVMRGTPLGNPFVMKHEGMRDEVVAKFRAYLAEAIANNDEAICDELNRIVGMLQQGLTVHLECCCKPKACHADVIVEVINDAAK</sequence>
<reference evidence="2" key="1">
    <citation type="submission" date="2024-01" db="EMBL/GenBank/DDBJ databases">
        <authorList>
            <person name="Zhu Q."/>
        </authorList>
    </citation>
    <scope>NUCLEOTIDE SEQUENCE</scope>
</reference>
<name>A0AAX4JHS4_9CAUD</name>
<accession>A0AAX4JHS4</accession>
<organism evidence="2 3">
    <name type="scientific">Burkholderia phage vB_BpP_HN02</name>
    <dbReference type="NCBI Taxonomy" id="3116925"/>
    <lineage>
        <taxon>Viruses</taxon>
        <taxon>Duplodnaviria</taxon>
        <taxon>Heunggongvirae</taxon>
        <taxon>Uroviricota</taxon>
        <taxon>Caudoviricetes</taxon>
        <taxon>Schitoviridae</taxon>
    </lineage>
</organism>
<evidence type="ECO:0000313" key="3">
    <source>
        <dbReference type="Proteomes" id="UP001432380"/>
    </source>
</evidence>
<feature type="domain" description="DUF4326" evidence="1">
    <location>
        <begin position="11"/>
        <end position="96"/>
    </location>
</feature>
<evidence type="ECO:0000313" key="2">
    <source>
        <dbReference type="EMBL" id="WVK89929.1"/>
    </source>
</evidence>
<proteinExistence type="predicted"/>
<dbReference type="InterPro" id="IPR025475">
    <property type="entry name" value="DUF4326"/>
</dbReference>
<evidence type="ECO:0000259" key="1">
    <source>
        <dbReference type="Pfam" id="PF14216"/>
    </source>
</evidence>
<dbReference type="Proteomes" id="UP001432380">
    <property type="component" value="Segment"/>
</dbReference>